<proteinExistence type="predicted"/>
<dbReference type="PANTHER" id="PTHR37984:SF15">
    <property type="entry name" value="INTEGRASE CATALYTIC DOMAIN-CONTAINING PROTEIN"/>
    <property type="match status" value="1"/>
</dbReference>
<gene>
    <name evidence="2" type="ORF">MHI_LOCUS623764</name>
</gene>
<keyword evidence="3" id="KW-1185">Reference proteome</keyword>
<dbReference type="AlphaFoldDB" id="A0A6V7HAX1"/>
<dbReference type="EMBL" id="CAJDYZ010009083">
    <property type="protein sequence ID" value="CAD1476163.1"/>
    <property type="molecule type" value="Genomic_DNA"/>
</dbReference>
<evidence type="ECO:0000259" key="1">
    <source>
        <dbReference type="PROSITE" id="PS50994"/>
    </source>
</evidence>
<dbReference type="InterPro" id="IPR036397">
    <property type="entry name" value="RNaseH_sf"/>
</dbReference>
<organism evidence="2 3">
    <name type="scientific">Heterotrigona itama</name>
    <dbReference type="NCBI Taxonomy" id="395501"/>
    <lineage>
        <taxon>Eukaryota</taxon>
        <taxon>Metazoa</taxon>
        <taxon>Ecdysozoa</taxon>
        <taxon>Arthropoda</taxon>
        <taxon>Hexapoda</taxon>
        <taxon>Insecta</taxon>
        <taxon>Pterygota</taxon>
        <taxon>Neoptera</taxon>
        <taxon>Endopterygota</taxon>
        <taxon>Hymenoptera</taxon>
        <taxon>Apocrita</taxon>
        <taxon>Aculeata</taxon>
        <taxon>Apoidea</taxon>
        <taxon>Anthophila</taxon>
        <taxon>Apidae</taxon>
        <taxon>Heterotrigona</taxon>
    </lineage>
</organism>
<evidence type="ECO:0000313" key="2">
    <source>
        <dbReference type="EMBL" id="CAD1476163.1"/>
    </source>
</evidence>
<dbReference type="InterPro" id="IPR012337">
    <property type="entry name" value="RNaseH-like_sf"/>
</dbReference>
<dbReference type="PROSITE" id="PS50994">
    <property type="entry name" value="INTEGRASE"/>
    <property type="match status" value="1"/>
</dbReference>
<dbReference type="Proteomes" id="UP000752696">
    <property type="component" value="Unassembled WGS sequence"/>
</dbReference>
<dbReference type="PANTHER" id="PTHR37984">
    <property type="entry name" value="PROTEIN CBG26694"/>
    <property type="match status" value="1"/>
</dbReference>
<sequence length="102" mass="11962">ILTKYLILVPLPKQQTQTTIEKLMDYYIYVFPKMILTDQGADSVSKLMMEFEKAFWIKHIKTTSFHPQSNGSLERVHALIGDLIRTCTKDRGREWDEIMNLV</sequence>
<dbReference type="GO" id="GO:0015074">
    <property type="term" value="P:DNA integration"/>
    <property type="evidence" value="ECO:0007669"/>
    <property type="project" value="InterPro"/>
</dbReference>
<name>A0A6V7HAX1_9HYME</name>
<evidence type="ECO:0000313" key="3">
    <source>
        <dbReference type="Proteomes" id="UP000752696"/>
    </source>
</evidence>
<dbReference type="SUPFAM" id="SSF53098">
    <property type="entry name" value="Ribonuclease H-like"/>
    <property type="match status" value="1"/>
</dbReference>
<protein>
    <recommendedName>
        <fullName evidence="1">Integrase catalytic domain-containing protein</fullName>
    </recommendedName>
</protein>
<feature type="domain" description="Integrase catalytic" evidence="1">
    <location>
        <begin position="1"/>
        <end position="102"/>
    </location>
</feature>
<dbReference type="InterPro" id="IPR001584">
    <property type="entry name" value="Integrase_cat-core"/>
</dbReference>
<dbReference type="OrthoDB" id="441971at2759"/>
<dbReference type="GO" id="GO:0003676">
    <property type="term" value="F:nucleic acid binding"/>
    <property type="evidence" value="ECO:0007669"/>
    <property type="project" value="InterPro"/>
</dbReference>
<feature type="non-terminal residue" evidence="2">
    <location>
        <position position="1"/>
    </location>
</feature>
<reference evidence="2" key="1">
    <citation type="submission" date="2020-07" db="EMBL/GenBank/DDBJ databases">
        <authorList>
            <person name="Nazaruddin N."/>
        </authorList>
    </citation>
    <scope>NUCLEOTIDE SEQUENCE</scope>
</reference>
<dbReference type="InterPro" id="IPR050951">
    <property type="entry name" value="Retrovirus_Pol_polyprotein"/>
</dbReference>
<comment type="caution">
    <text evidence="2">The sequence shown here is derived from an EMBL/GenBank/DDBJ whole genome shotgun (WGS) entry which is preliminary data.</text>
</comment>
<accession>A0A6V7HAX1</accession>
<dbReference type="Gene3D" id="3.30.420.10">
    <property type="entry name" value="Ribonuclease H-like superfamily/Ribonuclease H"/>
    <property type="match status" value="1"/>
</dbReference>